<feature type="compositionally biased region" description="Low complexity" evidence="10">
    <location>
        <begin position="56"/>
        <end position="78"/>
    </location>
</feature>
<proteinExistence type="inferred from homology"/>
<dbReference type="SUPFAM" id="SSF56112">
    <property type="entry name" value="Protein kinase-like (PK-like)"/>
    <property type="match status" value="1"/>
</dbReference>
<feature type="domain" description="Protein kinase" evidence="11">
    <location>
        <begin position="403"/>
        <end position="683"/>
    </location>
</feature>
<organism evidence="12 13">
    <name type="scientific">Durio zibethinus</name>
    <name type="common">Durian</name>
    <dbReference type="NCBI Taxonomy" id="66656"/>
    <lineage>
        <taxon>Eukaryota</taxon>
        <taxon>Viridiplantae</taxon>
        <taxon>Streptophyta</taxon>
        <taxon>Embryophyta</taxon>
        <taxon>Tracheophyta</taxon>
        <taxon>Spermatophyta</taxon>
        <taxon>Magnoliopsida</taxon>
        <taxon>eudicotyledons</taxon>
        <taxon>Gunneridae</taxon>
        <taxon>Pentapetalae</taxon>
        <taxon>rosids</taxon>
        <taxon>malvids</taxon>
        <taxon>Malvales</taxon>
        <taxon>Malvaceae</taxon>
        <taxon>Helicteroideae</taxon>
        <taxon>Durio</taxon>
    </lineage>
</organism>
<dbReference type="InterPro" id="IPR000719">
    <property type="entry name" value="Prot_kinase_dom"/>
</dbReference>
<dbReference type="FunFam" id="1.10.510.10:FF:001501">
    <property type="entry name" value="Protein kinase, putative"/>
    <property type="match status" value="1"/>
</dbReference>
<dbReference type="Proteomes" id="UP000515121">
    <property type="component" value="Unplaced"/>
</dbReference>
<evidence type="ECO:0000259" key="11">
    <source>
        <dbReference type="PROSITE" id="PS50011"/>
    </source>
</evidence>
<evidence type="ECO:0000256" key="7">
    <source>
        <dbReference type="ARBA" id="ARBA00047559"/>
    </source>
</evidence>
<dbReference type="GeneID" id="111278152"/>
<keyword evidence="4 9" id="KW-0547">Nucleotide-binding</keyword>
<evidence type="ECO:0000313" key="13">
    <source>
        <dbReference type="RefSeq" id="XP_022720452.1"/>
    </source>
</evidence>
<feature type="region of interest" description="Disordered" evidence="10">
    <location>
        <begin position="381"/>
        <end position="406"/>
    </location>
</feature>
<name>A0A6P5WXU3_DURZI</name>
<dbReference type="GO" id="GO:0004709">
    <property type="term" value="F:MAP kinase kinase kinase activity"/>
    <property type="evidence" value="ECO:0007669"/>
    <property type="project" value="UniProtKB-EC"/>
</dbReference>
<dbReference type="SMART" id="SM00220">
    <property type="entry name" value="S_TKc"/>
    <property type="match status" value="1"/>
</dbReference>
<feature type="region of interest" description="Disordered" evidence="10">
    <location>
        <begin position="149"/>
        <end position="192"/>
    </location>
</feature>
<feature type="binding site" evidence="9">
    <location>
        <position position="432"/>
    </location>
    <ligand>
        <name>ATP</name>
        <dbReference type="ChEBI" id="CHEBI:30616"/>
    </ligand>
</feature>
<protein>
    <recommendedName>
        <fullName evidence="2">mitogen-activated protein kinase kinase kinase</fullName>
        <ecNumber evidence="2">2.7.11.25</ecNumber>
    </recommendedName>
</protein>
<keyword evidence="5" id="KW-0418">Kinase</keyword>
<dbReference type="EC" id="2.7.11.25" evidence="2"/>
<dbReference type="InterPro" id="IPR050538">
    <property type="entry name" value="MAP_kinase_kinase_kinase"/>
</dbReference>
<dbReference type="GO" id="GO:0005524">
    <property type="term" value="F:ATP binding"/>
    <property type="evidence" value="ECO:0007669"/>
    <property type="project" value="UniProtKB-UniRule"/>
</dbReference>
<dbReference type="AlphaFoldDB" id="A0A6P5WXU3"/>
<feature type="compositionally biased region" description="Polar residues" evidence="10">
    <location>
        <begin position="173"/>
        <end position="187"/>
    </location>
</feature>
<evidence type="ECO:0000313" key="12">
    <source>
        <dbReference type="Proteomes" id="UP000515121"/>
    </source>
</evidence>
<dbReference type="Pfam" id="PF00069">
    <property type="entry name" value="Pkinase"/>
    <property type="match status" value="1"/>
</dbReference>
<feature type="compositionally biased region" description="Low complexity" evidence="10">
    <location>
        <begin position="149"/>
        <end position="172"/>
    </location>
</feature>
<feature type="region of interest" description="Disordered" evidence="10">
    <location>
        <begin position="34"/>
        <end position="128"/>
    </location>
</feature>
<evidence type="ECO:0000256" key="8">
    <source>
        <dbReference type="ARBA" id="ARBA00048329"/>
    </source>
</evidence>
<feature type="region of interest" description="Disordered" evidence="10">
    <location>
        <begin position="237"/>
        <end position="261"/>
    </location>
</feature>
<dbReference type="Gene3D" id="1.10.510.10">
    <property type="entry name" value="Transferase(Phosphotransferase) domain 1"/>
    <property type="match status" value="1"/>
</dbReference>
<evidence type="ECO:0000256" key="4">
    <source>
        <dbReference type="ARBA" id="ARBA00022741"/>
    </source>
</evidence>
<evidence type="ECO:0000256" key="9">
    <source>
        <dbReference type="PROSITE-ProRule" id="PRU10141"/>
    </source>
</evidence>
<dbReference type="GO" id="GO:0005737">
    <property type="term" value="C:cytoplasm"/>
    <property type="evidence" value="ECO:0007669"/>
    <property type="project" value="TreeGrafter"/>
</dbReference>
<comment type="similarity">
    <text evidence="1">Belongs to the protein kinase superfamily. STE Ser/Thr protein kinase family. MAP kinase kinase kinase subfamily.</text>
</comment>
<dbReference type="PANTHER" id="PTHR48016:SF17">
    <property type="entry name" value="MITOGEN-ACTIVATED PROTEIN KINASE KINASE KINASE YODA"/>
    <property type="match status" value="1"/>
</dbReference>
<dbReference type="PROSITE" id="PS00107">
    <property type="entry name" value="PROTEIN_KINASE_ATP"/>
    <property type="match status" value="1"/>
</dbReference>
<evidence type="ECO:0000256" key="1">
    <source>
        <dbReference type="ARBA" id="ARBA00006529"/>
    </source>
</evidence>
<evidence type="ECO:0000256" key="10">
    <source>
        <dbReference type="SAM" id="MobiDB-lite"/>
    </source>
</evidence>
<feature type="compositionally biased region" description="Low complexity" evidence="10">
    <location>
        <begin position="241"/>
        <end position="259"/>
    </location>
</feature>
<dbReference type="InterPro" id="IPR017441">
    <property type="entry name" value="Protein_kinase_ATP_BS"/>
</dbReference>
<feature type="region of interest" description="Disordered" evidence="10">
    <location>
        <begin position="636"/>
        <end position="696"/>
    </location>
</feature>
<evidence type="ECO:0000256" key="2">
    <source>
        <dbReference type="ARBA" id="ARBA00012406"/>
    </source>
</evidence>
<dbReference type="RefSeq" id="XP_022720452.1">
    <property type="nucleotide sequence ID" value="XM_022864717.1"/>
</dbReference>
<evidence type="ECO:0000256" key="6">
    <source>
        <dbReference type="ARBA" id="ARBA00022840"/>
    </source>
</evidence>
<dbReference type="InterPro" id="IPR011009">
    <property type="entry name" value="Kinase-like_dom_sf"/>
</dbReference>
<feature type="compositionally biased region" description="Low complexity" evidence="10">
    <location>
        <begin position="681"/>
        <end position="690"/>
    </location>
</feature>
<keyword evidence="12" id="KW-1185">Reference proteome</keyword>
<keyword evidence="6 9" id="KW-0067">ATP-binding</keyword>
<evidence type="ECO:0000256" key="3">
    <source>
        <dbReference type="ARBA" id="ARBA00022679"/>
    </source>
</evidence>
<comment type="catalytic activity">
    <reaction evidence="8">
        <text>L-seryl-[protein] + ATP = O-phospho-L-seryl-[protein] + ADP + H(+)</text>
        <dbReference type="Rhea" id="RHEA:17989"/>
        <dbReference type="Rhea" id="RHEA-COMP:9863"/>
        <dbReference type="Rhea" id="RHEA-COMP:11604"/>
        <dbReference type="ChEBI" id="CHEBI:15378"/>
        <dbReference type="ChEBI" id="CHEBI:29999"/>
        <dbReference type="ChEBI" id="CHEBI:30616"/>
        <dbReference type="ChEBI" id="CHEBI:83421"/>
        <dbReference type="ChEBI" id="CHEBI:456216"/>
        <dbReference type="EC" id="2.7.11.25"/>
    </reaction>
</comment>
<accession>A0A6P5WXU3</accession>
<dbReference type="PROSITE" id="PS50011">
    <property type="entry name" value="PROTEIN_KINASE_DOM"/>
    <property type="match status" value="1"/>
</dbReference>
<sequence>MPTWWGKSSSKEDKRKASKESFIDVINRKLKFTSDEKSTSRLGGSRRRRCDAVSERGSLSRVPSRSSSPSTQVSRCQSFVERPHAQPLPLPGLHPASVVHANSGINASTRPGVDKDSRPSLLFPLPKPEQVSNKLDHVDAEGDIATASISSDSSIYSDDPSDSRLPSSLTSDYENGQRTAANSPSSIKHTDQLPVVNQDSKEILKPANISFNHQYLSTSPKRGPLSNHVQNLQIPQRGALSSAPDSSMSSPSRSPIWNSGPYTGKPFTDIAFLGSGQCSSPGSGHNSGHNSVGGDMSGQLFWPQSRCSPECSPIPSPRMTSPGPSSRIHSGAVTPLHPRAAGAAIESPTSRPDDVKQQSHRLPLPPIAISPCLFSPAYSAATSPSLPRSPGRAENPTSPGSRWKKGRLLGRGTFGHVYLGFNSESGEMCAMKEVTLFSDDAKSKESAQQLGQEIMLLSRLRHPNIVRYYGFETVDDKLYIYLEYVSGGSIYKLLQEYGQFGESAIRNFTQQILSGLAYLHAKNTVHRDIKGANILVDPNGRVKLADFGMAKHITGSSCPLSFKGSPYWMAPEVIKYSNGCNLAVDIWSLGCTVLEMATTKPPWSQYEGEIGNTRNLSCIDSEGTASLPCRGLKIGSGSSDAHTPRNMSCPVSPMGSPLLHPRSPQHLSGRMSPSPISSPHTASGSSTPLTGGSGAIPFHHQKQPMTYLHEGIGITPRSQNSFYGNASNPYQEPEPDLFRGISQASNVFQEIISSDSGAFGKQYGRSGHVDHRELYDGQPVLADHVSQQLLRDHVKLKPSLDLNTSSSMLGRNGGF</sequence>
<evidence type="ECO:0000256" key="5">
    <source>
        <dbReference type="ARBA" id="ARBA00022777"/>
    </source>
</evidence>
<dbReference type="PANTHER" id="PTHR48016">
    <property type="entry name" value="MAP KINASE KINASE KINASE SSK2-RELATED-RELATED"/>
    <property type="match status" value="1"/>
</dbReference>
<gene>
    <name evidence="13" type="primary">LOC111278152</name>
</gene>
<comment type="catalytic activity">
    <reaction evidence="7">
        <text>L-threonyl-[protein] + ATP = O-phospho-L-threonyl-[protein] + ADP + H(+)</text>
        <dbReference type="Rhea" id="RHEA:46608"/>
        <dbReference type="Rhea" id="RHEA-COMP:11060"/>
        <dbReference type="Rhea" id="RHEA-COMP:11605"/>
        <dbReference type="ChEBI" id="CHEBI:15378"/>
        <dbReference type="ChEBI" id="CHEBI:30013"/>
        <dbReference type="ChEBI" id="CHEBI:30616"/>
        <dbReference type="ChEBI" id="CHEBI:61977"/>
        <dbReference type="ChEBI" id="CHEBI:456216"/>
        <dbReference type="EC" id="2.7.11.25"/>
    </reaction>
</comment>
<keyword evidence="3" id="KW-0808">Transferase</keyword>
<reference evidence="13" key="1">
    <citation type="submission" date="2025-08" db="UniProtKB">
        <authorList>
            <consortium name="RefSeq"/>
        </authorList>
    </citation>
    <scope>IDENTIFICATION</scope>
    <source>
        <tissue evidence="13">Fruit stalk</tissue>
    </source>
</reference>